<dbReference type="AlphaFoldDB" id="A0A2D2D6Q9"/>
<dbReference type="InterPro" id="IPR014284">
    <property type="entry name" value="RNA_pol_sigma-70_dom"/>
</dbReference>
<sequence length="170" mass="19620">MTETAWSALRQMFVHRYGELCAQLARRLNSEELAREALHDTWLHLRQKQGSEGIHNPAGYLLRTAFNIAIDERRRAARSARWIEVDAFLDAADDSPGPARIVEAQQDMELLRQALEELTPRRRLILLASRVEGTPLRQIADDLGLSRRMVDMELRRALRHCAMRLRRAGK</sequence>
<geneLocation type="plasmid" evidence="7">
    <name>pob3b1</name>
</geneLocation>
<dbReference type="EMBL" id="CP023738">
    <property type="protein sequence ID" value="ATQ70697.1"/>
    <property type="molecule type" value="Genomic_DNA"/>
</dbReference>
<dbReference type="Gene3D" id="1.10.10.10">
    <property type="entry name" value="Winged helix-like DNA-binding domain superfamily/Winged helix DNA-binding domain"/>
    <property type="match status" value="1"/>
</dbReference>
<dbReference type="InterPro" id="IPR013249">
    <property type="entry name" value="RNA_pol_sigma70_r4_t2"/>
</dbReference>
<dbReference type="InterPro" id="IPR013325">
    <property type="entry name" value="RNA_pol_sigma_r2"/>
</dbReference>
<keyword evidence="6" id="KW-0614">Plasmid</keyword>
<dbReference type="GO" id="GO:0003677">
    <property type="term" value="F:DNA binding"/>
    <property type="evidence" value="ECO:0007669"/>
    <property type="project" value="InterPro"/>
</dbReference>
<evidence type="ECO:0000259" key="5">
    <source>
        <dbReference type="Pfam" id="PF08281"/>
    </source>
</evidence>
<dbReference type="STRING" id="595536.GCA_000178815_00260"/>
<protein>
    <submittedName>
        <fullName evidence="6">Sigma-70 family RNA polymerase sigma factor</fullName>
    </submittedName>
</protein>
<gene>
    <name evidence="6" type="ORF">CQW49_22230</name>
</gene>
<proteinExistence type="inferred from homology"/>
<name>A0A2D2D6Q9_METT3</name>
<keyword evidence="3" id="KW-0731">Sigma factor</keyword>
<comment type="similarity">
    <text evidence="1">Belongs to the sigma-70 factor family. ECF subfamily.</text>
</comment>
<dbReference type="GO" id="GO:0006352">
    <property type="term" value="P:DNA-templated transcription initiation"/>
    <property type="evidence" value="ECO:0007669"/>
    <property type="project" value="InterPro"/>
</dbReference>
<evidence type="ECO:0000256" key="3">
    <source>
        <dbReference type="ARBA" id="ARBA00023082"/>
    </source>
</evidence>
<dbReference type="Proteomes" id="UP000230709">
    <property type="component" value="Plasmid pOB3b1"/>
</dbReference>
<reference evidence="7" key="1">
    <citation type="submission" date="2017-10" db="EMBL/GenBank/DDBJ databases">
        <title>Completed PacBio SMRT sequence of Methylosinus trichosporium OB3b reveals presence of a third large plasmid.</title>
        <authorList>
            <person name="Charles T.C."/>
            <person name="Lynch M.D.J."/>
            <person name="Heil J.R."/>
            <person name="Cheng J."/>
        </authorList>
    </citation>
    <scope>NUCLEOTIDE SEQUENCE [LARGE SCALE GENOMIC DNA]</scope>
    <source>
        <strain evidence="7">OB3b</strain>
        <plasmid evidence="7">pob3b1</plasmid>
    </source>
</reference>
<dbReference type="Gene3D" id="1.10.1740.10">
    <property type="match status" value="1"/>
</dbReference>
<dbReference type="SUPFAM" id="SSF88946">
    <property type="entry name" value="Sigma2 domain of RNA polymerase sigma factors"/>
    <property type="match status" value="1"/>
</dbReference>
<keyword evidence="2" id="KW-0805">Transcription regulation</keyword>
<evidence type="ECO:0000256" key="4">
    <source>
        <dbReference type="ARBA" id="ARBA00023163"/>
    </source>
</evidence>
<dbReference type="RefSeq" id="WP_003615217.1">
    <property type="nucleotide sequence ID" value="NZ_ADVE02000002.1"/>
</dbReference>
<dbReference type="SUPFAM" id="SSF88659">
    <property type="entry name" value="Sigma3 and sigma4 domains of RNA polymerase sigma factors"/>
    <property type="match status" value="1"/>
</dbReference>
<keyword evidence="7" id="KW-1185">Reference proteome</keyword>
<dbReference type="PANTHER" id="PTHR43133:SF63">
    <property type="entry name" value="RNA POLYMERASE SIGMA FACTOR FECI-RELATED"/>
    <property type="match status" value="1"/>
</dbReference>
<dbReference type="InterPro" id="IPR036388">
    <property type="entry name" value="WH-like_DNA-bd_sf"/>
</dbReference>
<dbReference type="GO" id="GO:0016987">
    <property type="term" value="F:sigma factor activity"/>
    <property type="evidence" value="ECO:0007669"/>
    <property type="project" value="UniProtKB-KW"/>
</dbReference>
<organism evidence="6 7">
    <name type="scientific">Methylosinus trichosporium (strain ATCC 35070 / NCIMB 11131 / UNIQEM 75 / OB3b)</name>
    <dbReference type="NCBI Taxonomy" id="595536"/>
    <lineage>
        <taxon>Bacteria</taxon>
        <taxon>Pseudomonadati</taxon>
        <taxon>Pseudomonadota</taxon>
        <taxon>Alphaproteobacteria</taxon>
        <taxon>Hyphomicrobiales</taxon>
        <taxon>Methylocystaceae</taxon>
        <taxon>Methylosinus</taxon>
    </lineage>
</organism>
<evidence type="ECO:0000256" key="1">
    <source>
        <dbReference type="ARBA" id="ARBA00010641"/>
    </source>
</evidence>
<keyword evidence="4" id="KW-0804">Transcription</keyword>
<accession>A0A2D2D6Q9</accession>
<dbReference type="NCBIfam" id="TIGR02937">
    <property type="entry name" value="sigma70-ECF"/>
    <property type="match status" value="1"/>
</dbReference>
<evidence type="ECO:0000256" key="2">
    <source>
        <dbReference type="ARBA" id="ARBA00023015"/>
    </source>
</evidence>
<evidence type="ECO:0000313" key="6">
    <source>
        <dbReference type="EMBL" id="ATQ70697.1"/>
    </source>
</evidence>
<dbReference type="PANTHER" id="PTHR43133">
    <property type="entry name" value="RNA POLYMERASE ECF-TYPE SIGMA FACTO"/>
    <property type="match status" value="1"/>
</dbReference>
<dbReference type="InterPro" id="IPR039425">
    <property type="entry name" value="RNA_pol_sigma-70-like"/>
</dbReference>
<dbReference type="InterPro" id="IPR013324">
    <property type="entry name" value="RNA_pol_sigma_r3/r4-like"/>
</dbReference>
<dbReference type="Pfam" id="PF08281">
    <property type="entry name" value="Sigma70_r4_2"/>
    <property type="match status" value="1"/>
</dbReference>
<evidence type="ECO:0000313" key="7">
    <source>
        <dbReference type="Proteomes" id="UP000230709"/>
    </source>
</evidence>
<dbReference type="KEGG" id="mtw:CQW49_22230"/>
<feature type="domain" description="RNA polymerase sigma factor 70 region 4 type 2" evidence="5">
    <location>
        <begin position="109"/>
        <end position="161"/>
    </location>
</feature>